<reference evidence="4 5" key="1">
    <citation type="submission" date="2015-11" db="EMBL/GenBank/DDBJ databases">
        <title>Expanding the genomic diversity of Burkholderia species for the development of highly accurate diagnostics.</title>
        <authorList>
            <person name="Sahl J."/>
            <person name="Keim P."/>
            <person name="Wagner D."/>
        </authorList>
    </citation>
    <scope>NUCLEOTIDE SEQUENCE [LARGE SCALE GENOMIC DNA]</scope>
    <source>
        <strain evidence="4 5">MSMB2087WGS</strain>
    </source>
</reference>
<dbReference type="Pfam" id="PF20085">
    <property type="entry name" value="TGL"/>
    <property type="match status" value="1"/>
</dbReference>
<gene>
    <name evidence="4" type="ORF">WL29_21200</name>
</gene>
<dbReference type="GO" id="GO:0003810">
    <property type="term" value="F:protein-glutamine gamma-glutamyltransferase activity"/>
    <property type="evidence" value="ECO:0007669"/>
    <property type="project" value="InterPro"/>
</dbReference>
<keyword evidence="1" id="KW-0808">Transferase</keyword>
<dbReference type="AlphaFoldDB" id="A0A106QBM8"/>
<comment type="caution">
    <text evidence="4">The sequence shown here is derived from an EMBL/GenBank/DDBJ whole genome shotgun (WGS) entry which is preliminary data.</text>
</comment>
<evidence type="ECO:0000313" key="4">
    <source>
        <dbReference type="EMBL" id="KWA83886.1"/>
    </source>
</evidence>
<dbReference type="Proteomes" id="UP000060630">
    <property type="component" value="Unassembled WGS sequence"/>
</dbReference>
<proteinExistence type="predicted"/>
<name>A0A106QBM8_9BURK</name>
<evidence type="ECO:0000256" key="1">
    <source>
        <dbReference type="ARBA" id="ARBA00022679"/>
    </source>
</evidence>
<dbReference type="InterPro" id="IPR020916">
    <property type="entry name" value="Gln_gamma-glutamylTfrase_bac"/>
</dbReference>
<evidence type="ECO:0000313" key="5">
    <source>
        <dbReference type="Proteomes" id="UP000060630"/>
    </source>
</evidence>
<keyword evidence="2" id="KW-0749">Sporulation</keyword>
<evidence type="ECO:0000256" key="3">
    <source>
        <dbReference type="SAM" id="SignalP"/>
    </source>
</evidence>
<sequence length="375" mass="41952">MTAAFLAAMALPAGASPGGITFGCAPNAQAAFSEAAHGYLEQLGIQAEWVTTSLGAHGVTLTLSEPYSRLTPLDFDLNPELDLRDEMVSLPKGEHGELVAVQTVSRKEIALALLHPGRSTEAPCDLEEFKDHIGIRQNIVAWTERLYWNWPDGGPAQWNPDFWSKGTPTRSTLAAFYNAFQEQDKYGIGCYTATKLVLGQGVLDYYARVKPDSVRLKQVLSRLEGDKDPLVDVEPPAMWQFESDYDATEHAKPGKLLRLQYGVQPLNFVPGDWAYLLNTDPTTYQHTGYEGSNAIYLGRGRFDDYYNDHSNAYSYRQKLNEVYQWRNGVFSRTRDGYKATPLSEKDIQRLSQPPEAGGLVVSWRAVPYFFKYTGN</sequence>
<feature type="chain" id="PRO_5013380148" evidence="3">
    <location>
        <begin position="16"/>
        <end position="375"/>
    </location>
</feature>
<dbReference type="EMBL" id="LPHD01000049">
    <property type="protein sequence ID" value="KWA83886.1"/>
    <property type="molecule type" value="Genomic_DNA"/>
</dbReference>
<dbReference type="GO" id="GO:0030435">
    <property type="term" value="P:sporulation resulting in formation of a cellular spore"/>
    <property type="evidence" value="ECO:0007669"/>
    <property type="project" value="UniProtKB-KW"/>
</dbReference>
<protein>
    <submittedName>
        <fullName evidence="4">Uncharacterized protein</fullName>
    </submittedName>
</protein>
<accession>A0A106QBM8</accession>
<evidence type="ECO:0000256" key="2">
    <source>
        <dbReference type="ARBA" id="ARBA00022969"/>
    </source>
</evidence>
<organism evidence="4 5">
    <name type="scientific">Burkholderia ubonensis</name>
    <dbReference type="NCBI Taxonomy" id="101571"/>
    <lineage>
        <taxon>Bacteria</taxon>
        <taxon>Pseudomonadati</taxon>
        <taxon>Pseudomonadota</taxon>
        <taxon>Betaproteobacteria</taxon>
        <taxon>Burkholderiales</taxon>
        <taxon>Burkholderiaceae</taxon>
        <taxon>Burkholderia</taxon>
        <taxon>Burkholderia cepacia complex</taxon>
    </lineage>
</organism>
<keyword evidence="3" id="KW-0732">Signal</keyword>
<feature type="signal peptide" evidence="3">
    <location>
        <begin position="1"/>
        <end position="15"/>
    </location>
</feature>